<keyword evidence="4 8" id="KW-0489">Methyltransferase</keyword>
<accession>A0ABQ8FJ16</accession>
<gene>
    <name evidence="10" type="ORF">BASA50_004158</name>
</gene>
<name>A0ABQ8FJ16_9FUNG</name>
<comment type="caution">
    <text evidence="10">The sequence shown here is derived from an EMBL/GenBank/DDBJ whole genome shotgun (WGS) entry which is preliminary data.</text>
</comment>
<evidence type="ECO:0000256" key="9">
    <source>
        <dbReference type="SAM" id="MobiDB-lite"/>
    </source>
</evidence>
<evidence type="ECO:0000313" key="10">
    <source>
        <dbReference type="EMBL" id="KAH6597812.1"/>
    </source>
</evidence>
<dbReference type="Gene3D" id="3.40.50.150">
    <property type="entry name" value="Vaccinia Virus protein VP39"/>
    <property type="match status" value="1"/>
</dbReference>
<organism evidence="10 11">
    <name type="scientific">Batrachochytrium salamandrivorans</name>
    <dbReference type="NCBI Taxonomy" id="1357716"/>
    <lineage>
        <taxon>Eukaryota</taxon>
        <taxon>Fungi</taxon>
        <taxon>Fungi incertae sedis</taxon>
        <taxon>Chytridiomycota</taxon>
        <taxon>Chytridiomycota incertae sedis</taxon>
        <taxon>Chytridiomycetes</taxon>
        <taxon>Rhizophydiales</taxon>
        <taxon>Rhizophydiales incertae sedis</taxon>
        <taxon>Batrachochytrium</taxon>
    </lineage>
</organism>
<dbReference type="Proteomes" id="UP001648503">
    <property type="component" value="Unassembled WGS sequence"/>
</dbReference>
<evidence type="ECO:0000256" key="6">
    <source>
        <dbReference type="ARBA" id="ARBA00022691"/>
    </source>
</evidence>
<feature type="region of interest" description="Disordered" evidence="9">
    <location>
        <begin position="28"/>
        <end position="97"/>
    </location>
</feature>
<evidence type="ECO:0000256" key="1">
    <source>
        <dbReference type="ARBA" id="ARBA00004604"/>
    </source>
</evidence>
<dbReference type="Gene3D" id="1.10.10.2150">
    <property type="entry name" value="Ribosomal RNA-processing protein 8, N-terminal domain"/>
    <property type="match status" value="1"/>
</dbReference>
<keyword evidence="3 8" id="KW-0698">rRNA processing</keyword>
<keyword evidence="5 8" id="KW-0808">Transferase</keyword>
<comment type="subcellular location">
    <subcellularLocation>
        <location evidence="1 8">Nucleus</location>
        <location evidence="1 8">Nucleolus</location>
    </subcellularLocation>
</comment>
<feature type="compositionally biased region" description="Polar residues" evidence="9">
    <location>
        <begin position="28"/>
        <end position="48"/>
    </location>
</feature>
<dbReference type="CDD" id="cd02440">
    <property type="entry name" value="AdoMet_MTases"/>
    <property type="match status" value="1"/>
</dbReference>
<dbReference type="InterPro" id="IPR042036">
    <property type="entry name" value="RRP8_N"/>
</dbReference>
<evidence type="ECO:0000313" key="11">
    <source>
        <dbReference type="Proteomes" id="UP001648503"/>
    </source>
</evidence>
<evidence type="ECO:0000256" key="8">
    <source>
        <dbReference type="RuleBase" id="RU365074"/>
    </source>
</evidence>
<evidence type="ECO:0000256" key="5">
    <source>
        <dbReference type="ARBA" id="ARBA00022679"/>
    </source>
</evidence>
<keyword evidence="6 8" id="KW-0949">S-adenosyl-L-methionine</keyword>
<dbReference type="EC" id="2.1.1.-" evidence="8"/>
<dbReference type="SUPFAM" id="SSF53335">
    <property type="entry name" value="S-adenosyl-L-methionine-dependent methyltransferases"/>
    <property type="match status" value="1"/>
</dbReference>
<dbReference type="InterPro" id="IPR029063">
    <property type="entry name" value="SAM-dependent_MTases_sf"/>
</dbReference>
<dbReference type="EMBL" id="JAFCIX010000127">
    <property type="protein sequence ID" value="KAH6597812.1"/>
    <property type="molecule type" value="Genomic_DNA"/>
</dbReference>
<evidence type="ECO:0000256" key="3">
    <source>
        <dbReference type="ARBA" id="ARBA00022552"/>
    </source>
</evidence>
<comment type="similarity">
    <text evidence="2 8">Belongs to the methyltransferase superfamily. RRP8 family.</text>
</comment>
<dbReference type="PANTHER" id="PTHR12787:SF0">
    <property type="entry name" value="RIBOSOMAL RNA-PROCESSING PROTEIN 8"/>
    <property type="match status" value="1"/>
</dbReference>
<evidence type="ECO:0000256" key="7">
    <source>
        <dbReference type="ARBA" id="ARBA00023242"/>
    </source>
</evidence>
<dbReference type="Pfam" id="PF05148">
    <property type="entry name" value="Methyltransf_8"/>
    <property type="match status" value="1"/>
</dbReference>
<dbReference type="InterPro" id="IPR007823">
    <property type="entry name" value="RRP8"/>
</dbReference>
<dbReference type="PANTHER" id="PTHR12787">
    <property type="entry name" value="RIBOSOMAL RNA-PROCESSING PROTEIN 8"/>
    <property type="match status" value="1"/>
</dbReference>
<evidence type="ECO:0000256" key="4">
    <source>
        <dbReference type="ARBA" id="ARBA00022603"/>
    </source>
</evidence>
<evidence type="ECO:0000256" key="2">
    <source>
        <dbReference type="ARBA" id="ARBA00006301"/>
    </source>
</evidence>
<proteinExistence type="inferred from homology"/>
<sequence length="315" mass="35232">MKHTVQGQKLMRQKLKQALEKAALTKKTNQEAANLATRTSSSKIQSQQVEKKGASTGLREASKKTLGTPEHWPKGPLHKTKQPVLAPVPKTKPKSNLSELQEKMERKLAGAKFRWINEKLYTSNSKDAVKLFKKDPELFEIYHTGFSSQVKDWPVNPVDIFINDLKGLPPFTMVADMGCGEAKVASELGLIIRVHSFDLIAANEHITACDIAHVPLLHKSCDVVIFCLSLMGTNFVDFLKEAYRILKFGGVLKIAEVVSRISDIEEFINGINGIGFRLSKKDVSNKMFIILDFLKGGKKVDTETLVLKPCLYKKR</sequence>
<keyword evidence="7 8" id="KW-0539">Nucleus</keyword>
<comment type="function">
    <text evidence="8">S-adenosyl-L-methionine-dependent methyltransferase that specifically methylates the N(1) position of adenine in helix 25.1 in 25S rRNA. Required both for ribosomal 40S and 60S subunits biogenesis. Required for efficient pre-rRNA cleavage at site A2.</text>
</comment>
<reference evidence="10 11" key="1">
    <citation type="submission" date="2021-02" db="EMBL/GenBank/DDBJ databases">
        <title>Variation within the Batrachochytrium salamandrivorans European outbreak.</title>
        <authorList>
            <person name="Kelly M."/>
            <person name="Pasmans F."/>
            <person name="Shea T.P."/>
            <person name="Munoz J.F."/>
            <person name="Carranza S."/>
            <person name="Cuomo C.A."/>
            <person name="Martel A."/>
        </authorList>
    </citation>
    <scope>NUCLEOTIDE SEQUENCE [LARGE SCALE GENOMIC DNA]</scope>
    <source>
        <strain evidence="10 11">AMFP18/2</strain>
    </source>
</reference>
<keyword evidence="11" id="KW-1185">Reference proteome</keyword>
<protein>
    <recommendedName>
        <fullName evidence="8">Ribosomal RNA-processing protein 8</fullName>
        <ecNumber evidence="8">2.1.1.-</ecNumber>
    </recommendedName>
</protein>